<accession>A0ABV8SVP7</accession>
<keyword evidence="1" id="KW-1133">Transmembrane helix</keyword>
<feature type="transmembrane region" description="Helical" evidence="1">
    <location>
        <begin position="12"/>
        <end position="30"/>
    </location>
</feature>
<dbReference type="RefSeq" id="WP_380598628.1">
    <property type="nucleotide sequence ID" value="NZ_JBHSDU010000003.1"/>
</dbReference>
<organism evidence="2 3">
    <name type="scientific">Steroidobacter flavus</name>
    <dbReference type="NCBI Taxonomy" id="1842136"/>
    <lineage>
        <taxon>Bacteria</taxon>
        <taxon>Pseudomonadati</taxon>
        <taxon>Pseudomonadota</taxon>
        <taxon>Gammaproteobacteria</taxon>
        <taxon>Steroidobacterales</taxon>
        <taxon>Steroidobacteraceae</taxon>
        <taxon>Steroidobacter</taxon>
    </lineage>
</organism>
<name>A0ABV8SVP7_9GAMM</name>
<dbReference type="Proteomes" id="UP001595904">
    <property type="component" value="Unassembled WGS sequence"/>
</dbReference>
<reference evidence="3" key="1">
    <citation type="journal article" date="2019" name="Int. J. Syst. Evol. Microbiol.">
        <title>The Global Catalogue of Microorganisms (GCM) 10K type strain sequencing project: providing services to taxonomists for standard genome sequencing and annotation.</title>
        <authorList>
            <consortium name="The Broad Institute Genomics Platform"/>
            <consortium name="The Broad Institute Genome Sequencing Center for Infectious Disease"/>
            <person name="Wu L."/>
            <person name="Ma J."/>
        </authorList>
    </citation>
    <scope>NUCLEOTIDE SEQUENCE [LARGE SCALE GENOMIC DNA]</scope>
    <source>
        <strain evidence="3">CGMCC 1.10759</strain>
    </source>
</reference>
<keyword evidence="1" id="KW-0472">Membrane</keyword>
<evidence type="ECO:0000313" key="2">
    <source>
        <dbReference type="EMBL" id="MFC4310815.1"/>
    </source>
</evidence>
<feature type="transmembrane region" description="Helical" evidence="1">
    <location>
        <begin position="42"/>
        <end position="66"/>
    </location>
</feature>
<dbReference type="EMBL" id="JBHSDU010000003">
    <property type="protein sequence ID" value="MFC4310815.1"/>
    <property type="molecule type" value="Genomic_DNA"/>
</dbReference>
<sequence>MQKLFSMFPAGPPGVALLLLRLCLGALLFVDQTGRIAWPMPVWLAIGSVLAAAAVAVGILTPLFALVCGVLELAALAGMAELGAPWEVFNLILAIAAALLGPGAYSIDAWMFGRRVVVLPPER</sequence>
<protein>
    <recommendedName>
        <fullName evidence="4">DoxX family protein</fullName>
    </recommendedName>
</protein>
<evidence type="ECO:0000256" key="1">
    <source>
        <dbReference type="SAM" id="Phobius"/>
    </source>
</evidence>
<feature type="transmembrane region" description="Helical" evidence="1">
    <location>
        <begin position="86"/>
        <end position="105"/>
    </location>
</feature>
<comment type="caution">
    <text evidence="2">The sequence shown here is derived from an EMBL/GenBank/DDBJ whole genome shotgun (WGS) entry which is preliminary data.</text>
</comment>
<proteinExistence type="predicted"/>
<keyword evidence="1" id="KW-0812">Transmembrane</keyword>
<evidence type="ECO:0008006" key="4">
    <source>
        <dbReference type="Google" id="ProtNLM"/>
    </source>
</evidence>
<gene>
    <name evidence="2" type="ORF">ACFPN2_17100</name>
</gene>
<keyword evidence="3" id="KW-1185">Reference proteome</keyword>
<evidence type="ECO:0000313" key="3">
    <source>
        <dbReference type="Proteomes" id="UP001595904"/>
    </source>
</evidence>